<sequence length="218" mass="24184">MPSPKYFRIGRVLAHFRTTRTETWTKRVPDVCALTKHIDVQSFSDGPSAEGSGSAPADEFGRRAPKESVAITDTRSPAQFGDSDRRLQYENTITTVIHLHSLSPFSVLSATRATPPTFTTTTTSIMLVTEASGNDGTDNDGTFEHHFLESFIAKNGHDNCAENGHAERRGQVAPTAAEKHRAAFRSYAHHKKALFYFGPFRHFGTTSARHFRLFVFPA</sequence>
<dbReference type="AlphaFoldDB" id="A0ABD2KD50"/>
<evidence type="ECO:0000256" key="1">
    <source>
        <dbReference type="SAM" id="MobiDB-lite"/>
    </source>
</evidence>
<accession>A0ABD2KD50</accession>
<reference evidence="2 3" key="1">
    <citation type="submission" date="2024-10" db="EMBL/GenBank/DDBJ databases">
        <authorList>
            <person name="Kim D."/>
        </authorList>
    </citation>
    <scope>NUCLEOTIDE SEQUENCE [LARGE SCALE GENOMIC DNA]</scope>
    <source>
        <strain evidence="2">BH-2024</strain>
    </source>
</reference>
<feature type="region of interest" description="Disordered" evidence="1">
    <location>
        <begin position="42"/>
        <end position="85"/>
    </location>
</feature>
<organism evidence="2 3">
    <name type="scientific">Heterodera trifolii</name>
    <dbReference type="NCBI Taxonomy" id="157864"/>
    <lineage>
        <taxon>Eukaryota</taxon>
        <taxon>Metazoa</taxon>
        <taxon>Ecdysozoa</taxon>
        <taxon>Nematoda</taxon>
        <taxon>Chromadorea</taxon>
        <taxon>Rhabditida</taxon>
        <taxon>Tylenchina</taxon>
        <taxon>Tylenchomorpha</taxon>
        <taxon>Tylenchoidea</taxon>
        <taxon>Heteroderidae</taxon>
        <taxon>Heteroderinae</taxon>
        <taxon>Heterodera</taxon>
    </lineage>
</organism>
<dbReference type="EMBL" id="JBICBT010000784">
    <property type="protein sequence ID" value="KAL3100859.1"/>
    <property type="molecule type" value="Genomic_DNA"/>
</dbReference>
<protein>
    <submittedName>
        <fullName evidence="2">Uncharacterized protein</fullName>
    </submittedName>
</protein>
<proteinExistence type="predicted"/>
<evidence type="ECO:0000313" key="3">
    <source>
        <dbReference type="Proteomes" id="UP001620626"/>
    </source>
</evidence>
<gene>
    <name evidence="2" type="ORF">niasHT_029280</name>
</gene>
<dbReference type="Proteomes" id="UP001620626">
    <property type="component" value="Unassembled WGS sequence"/>
</dbReference>
<evidence type="ECO:0000313" key="2">
    <source>
        <dbReference type="EMBL" id="KAL3100859.1"/>
    </source>
</evidence>
<comment type="caution">
    <text evidence="2">The sequence shown here is derived from an EMBL/GenBank/DDBJ whole genome shotgun (WGS) entry which is preliminary data.</text>
</comment>
<name>A0ABD2KD50_9BILA</name>
<keyword evidence="3" id="KW-1185">Reference proteome</keyword>